<feature type="compositionally biased region" description="Pro residues" evidence="3">
    <location>
        <begin position="542"/>
        <end position="552"/>
    </location>
</feature>
<dbReference type="OMA" id="GNDVYPY"/>
<dbReference type="InterPro" id="IPR024843">
    <property type="entry name" value="Dapper"/>
</dbReference>
<dbReference type="RefSeq" id="XP_029800445.1">
    <property type="nucleotide sequence ID" value="XM_029944585.1"/>
</dbReference>
<gene>
    <name evidence="4" type="primary">DACT2</name>
</gene>
<dbReference type="OrthoDB" id="9950432at2759"/>
<feature type="region of interest" description="Disordered" evidence="3">
    <location>
        <begin position="501"/>
        <end position="630"/>
    </location>
</feature>
<dbReference type="Ensembl" id="ENSSSUT00005022579.1">
    <property type="protein sequence ID" value="ENSSSUP00005019734.1"/>
    <property type="gene ID" value="ENSSSUG00005012819.1"/>
</dbReference>
<feature type="region of interest" description="Disordered" evidence="3">
    <location>
        <begin position="113"/>
        <end position="151"/>
    </location>
</feature>
<keyword evidence="2" id="KW-0175">Coiled coil</keyword>
<evidence type="ECO:0000256" key="1">
    <source>
        <dbReference type="ARBA" id="ARBA00010807"/>
    </source>
</evidence>
<feature type="compositionally biased region" description="Basic and acidic residues" evidence="3">
    <location>
        <begin position="583"/>
        <end position="597"/>
    </location>
</feature>
<feature type="compositionally biased region" description="Polar residues" evidence="3">
    <location>
        <begin position="563"/>
        <end position="577"/>
    </location>
</feature>
<feature type="compositionally biased region" description="Low complexity" evidence="3">
    <location>
        <begin position="304"/>
        <end position="321"/>
    </location>
</feature>
<dbReference type="GeneID" id="115296126"/>
<feature type="region of interest" description="Disordered" evidence="3">
    <location>
        <begin position="266"/>
        <end position="396"/>
    </location>
</feature>
<dbReference type="Pfam" id="PF15268">
    <property type="entry name" value="Dapper"/>
    <property type="match status" value="1"/>
</dbReference>
<dbReference type="Proteomes" id="UP000472268">
    <property type="component" value="Chromosome 7"/>
</dbReference>
<dbReference type="PANTHER" id="PTHR15919">
    <property type="entry name" value="DAPPER-RELATED"/>
    <property type="match status" value="1"/>
</dbReference>
<dbReference type="GO" id="GO:0005737">
    <property type="term" value="C:cytoplasm"/>
    <property type="evidence" value="ECO:0007669"/>
    <property type="project" value="TreeGrafter"/>
</dbReference>
<feature type="compositionally biased region" description="Pro residues" evidence="3">
    <location>
        <begin position="609"/>
        <end position="629"/>
    </location>
</feature>
<dbReference type="PANTHER" id="PTHR15919:SF13">
    <property type="entry name" value="DAPPER HOMOLOG 2"/>
    <property type="match status" value="1"/>
</dbReference>
<dbReference type="CTD" id="168002"/>
<keyword evidence="5" id="KW-1185">Reference proteome</keyword>
<evidence type="ECO:0000313" key="4">
    <source>
        <dbReference type="Ensembl" id="ENSSSUP00005019734.1"/>
    </source>
</evidence>
<feature type="compositionally biased region" description="Pro residues" evidence="3">
    <location>
        <begin position="232"/>
        <end position="251"/>
    </location>
</feature>
<evidence type="ECO:0000313" key="5">
    <source>
        <dbReference type="Proteomes" id="UP000472268"/>
    </source>
</evidence>
<protein>
    <recommendedName>
        <fullName evidence="6">Dishevelled binding antagonist of beta catenin 2</fullName>
    </recommendedName>
</protein>
<accession>A0A673U640</accession>
<reference evidence="4 5" key="1">
    <citation type="submission" date="2019-05" db="EMBL/GenBank/DDBJ databases">
        <title>A Chromosome-scale Meerkat (S. suricatta) Genome Assembly.</title>
        <authorList>
            <person name="Dudchenko O."/>
            <person name="Lieberman Aiden E."/>
            <person name="Tung J."/>
            <person name="Barreiro L.B."/>
            <person name="Clutton-Brock T.H."/>
        </authorList>
    </citation>
    <scope>NUCLEOTIDE SEQUENCE [LARGE SCALE GENOMIC DNA]</scope>
</reference>
<comment type="similarity">
    <text evidence="1">Belongs to the dapper family.</text>
</comment>
<feature type="compositionally biased region" description="Basic and acidic residues" evidence="3">
    <location>
        <begin position="276"/>
        <end position="290"/>
    </location>
</feature>
<feature type="region of interest" description="Disordered" evidence="3">
    <location>
        <begin position="448"/>
        <end position="484"/>
    </location>
</feature>
<proteinExistence type="inferred from homology"/>
<evidence type="ECO:0008006" key="6">
    <source>
        <dbReference type="Google" id="ProtNLM"/>
    </source>
</evidence>
<organism evidence="4 5">
    <name type="scientific">Suricata suricatta</name>
    <name type="common">Meerkat</name>
    <dbReference type="NCBI Taxonomy" id="37032"/>
    <lineage>
        <taxon>Eukaryota</taxon>
        <taxon>Metazoa</taxon>
        <taxon>Chordata</taxon>
        <taxon>Craniata</taxon>
        <taxon>Vertebrata</taxon>
        <taxon>Euteleostomi</taxon>
        <taxon>Mammalia</taxon>
        <taxon>Eutheria</taxon>
        <taxon>Laurasiatheria</taxon>
        <taxon>Carnivora</taxon>
        <taxon>Feliformia</taxon>
        <taxon>Herpestidae</taxon>
        <taxon>Suricata</taxon>
    </lineage>
</organism>
<reference evidence="4" key="2">
    <citation type="submission" date="2025-08" db="UniProtKB">
        <authorList>
            <consortium name="Ensembl"/>
        </authorList>
    </citation>
    <scope>IDENTIFICATION</scope>
</reference>
<name>A0A673U640_SURSU</name>
<dbReference type="AlphaFoldDB" id="A0A673U640"/>
<reference evidence="4" key="3">
    <citation type="submission" date="2025-09" db="UniProtKB">
        <authorList>
            <consortium name="Ensembl"/>
        </authorList>
    </citation>
    <scope>IDENTIFICATION</scope>
</reference>
<evidence type="ECO:0000256" key="3">
    <source>
        <dbReference type="SAM" id="MobiDB-lite"/>
    </source>
</evidence>
<feature type="region of interest" description="Disordered" evidence="3">
    <location>
        <begin position="163"/>
        <end position="194"/>
    </location>
</feature>
<evidence type="ECO:0000256" key="2">
    <source>
        <dbReference type="ARBA" id="ARBA00023054"/>
    </source>
</evidence>
<sequence length="658" mass="68780">MQLSDFSCSQKTLAVPGKLVEVQVAGGGREPQNLLRSQDVSRKTHLGQLDRQISELQLGVRRPCGEAADGDSRPSSGFYELSDGGSCSLSASCTSVCSDRMYSSLGTLLPADPAARPRSADDTAVHGAQLPTWRPQAAEEGESRPRPVSTGDLERALLPSVALQKASTDPTPTPLLCPGMDLPAHAPDPKYQRDLVSTGGREVYPYPSPLHAVALQSPLFALPRDALHAEAQPPPRRPPPGPRGPSIPTPPVLEAGPAAAYIDRLLRLRGHGTPTRRREGEQGSPRREEPPCPQAVGVQRADSPGGRTPGRAGAGAPAQRGDASRDSLRQQGVGTPRPSRLLGGGPKPASGCVRGDTMLGPPQPRCGRTLSPRAQAAVNSQGGAVLSPARKAGGESPVLAPRVCARPPFDASGAALLGLKPGPPRTKAVKVRRGASDKALRFGAELPAGCPLTAPELSPEWGDGRRRRPTLAGVAPSRSCSEPRLYPVPFLVPLLVARRVGRGGPSQASGEARKKQRRWLSSVEVSGGPGPPRPAGSGGGGPPRPRPRPPAPRTGSESEGSERSAQCASLCPSTVAETSEDGASDHTASRFGDKESSSSDSEGGAWPGARPPQPLRAPGSRRPPLPPVPKVCRIKASKALKRKIRRFQPAALRVMTMV</sequence>
<dbReference type="GO" id="GO:1900108">
    <property type="term" value="P:negative regulation of nodal signaling pathway"/>
    <property type="evidence" value="ECO:0007669"/>
    <property type="project" value="TreeGrafter"/>
</dbReference>
<feature type="region of interest" description="Disordered" evidence="3">
    <location>
        <begin position="229"/>
        <end position="254"/>
    </location>
</feature>